<organism evidence="2 3">
    <name type="scientific">Trifolium medium</name>
    <dbReference type="NCBI Taxonomy" id="97028"/>
    <lineage>
        <taxon>Eukaryota</taxon>
        <taxon>Viridiplantae</taxon>
        <taxon>Streptophyta</taxon>
        <taxon>Embryophyta</taxon>
        <taxon>Tracheophyta</taxon>
        <taxon>Spermatophyta</taxon>
        <taxon>Magnoliopsida</taxon>
        <taxon>eudicotyledons</taxon>
        <taxon>Gunneridae</taxon>
        <taxon>Pentapetalae</taxon>
        <taxon>rosids</taxon>
        <taxon>fabids</taxon>
        <taxon>Fabales</taxon>
        <taxon>Fabaceae</taxon>
        <taxon>Papilionoideae</taxon>
        <taxon>50 kb inversion clade</taxon>
        <taxon>NPAAA clade</taxon>
        <taxon>Hologalegina</taxon>
        <taxon>IRL clade</taxon>
        <taxon>Trifolieae</taxon>
        <taxon>Trifolium</taxon>
    </lineage>
</organism>
<evidence type="ECO:0008006" key="4">
    <source>
        <dbReference type="Google" id="ProtNLM"/>
    </source>
</evidence>
<dbReference type="Proteomes" id="UP000265520">
    <property type="component" value="Unassembled WGS sequence"/>
</dbReference>
<feature type="non-terminal residue" evidence="2">
    <location>
        <position position="102"/>
    </location>
</feature>
<evidence type="ECO:0000256" key="1">
    <source>
        <dbReference type="SAM" id="MobiDB-lite"/>
    </source>
</evidence>
<evidence type="ECO:0000313" key="2">
    <source>
        <dbReference type="EMBL" id="MCI22173.1"/>
    </source>
</evidence>
<sequence>MRLKVGEDFEDGDEGARDKGAKVGRNRVGNNEEGEKSVRRREGRVENTGIKEARKVREEEVEGMGFRVGEVESTKLVRTYTSHTDDYTWAAQGVVATVINGE</sequence>
<dbReference type="AlphaFoldDB" id="A0A392QCS5"/>
<protein>
    <recommendedName>
        <fullName evidence="4">Sulfate transporter</fullName>
    </recommendedName>
</protein>
<evidence type="ECO:0000313" key="3">
    <source>
        <dbReference type="Proteomes" id="UP000265520"/>
    </source>
</evidence>
<proteinExistence type="predicted"/>
<name>A0A392QCS5_9FABA</name>
<comment type="caution">
    <text evidence="2">The sequence shown here is derived from an EMBL/GenBank/DDBJ whole genome shotgun (WGS) entry which is preliminary data.</text>
</comment>
<reference evidence="2 3" key="1">
    <citation type="journal article" date="2018" name="Front. Plant Sci.">
        <title>Red Clover (Trifolium pratense) and Zigzag Clover (T. medium) - A Picture of Genomic Similarities and Differences.</title>
        <authorList>
            <person name="Dluhosova J."/>
            <person name="Istvanek J."/>
            <person name="Nedelnik J."/>
            <person name="Repkova J."/>
        </authorList>
    </citation>
    <scope>NUCLEOTIDE SEQUENCE [LARGE SCALE GENOMIC DNA]</scope>
    <source>
        <strain evidence="3">cv. 10/8</strain>
        <tissue evidence="2">Leaf</tissue>
    </source>
</reference>
<accession>A0A392QCS5</accession>
<dbReference type="EMBL" id="LXQA010129006">
    <property type="protein sequence ID" value="MCI22173.1"/>
    <property type="molecule type" value="Genomic_DNA"/>
</dbReference>
<feature type="region of interest" description="Disordered" evidence="1">
    <location>
        <begin position="1"/>
        <end position="49"/>
    </location>
</feature>
<keyword evidence="3" id="KW-1185">Reference proteome</keyword>